<evidence type="ECO:0000256" key="1">
    <source>
        <dbReference type="ARBA" id="ARBA00022741"/>
    </source>
</evidence>
<dbReference type="GO" id="GO:0008017">
    <property type="term" value="F:microtubule binding"/>
    <property type="evidence" value="ECO:0007669"/>
    <property type="project" value="InterPro"/>
</dbReference>
<comment type="caution">
    <text evidence="8">The sequence shown here is derived from an EMBL/GenBank/DDBJ whole genome shotgun (WGS) entry which is preliminary data.</text>
</comment>
<keyword evidence="9" id="KW-1185">Reference proteome</keyword>
<evidence type="ECO:0000256" key="5">
    <source>
        <dbReference type="SAM" id="Coils"/>
    </source>
</evidence>
<organism evidence="8 9">
    <name type="scientific">Giardia muris</name>
    <dbReference type="NCBI Taxonomy" id="5742"/>
    <lineage>
        <taxon>Eukaryota</taxon>
        <taxon>Metamonada</taxon>
        <taxon>Diplomonadida</taxon>
        <taxon>Hexamitidae</taxon>
        <taxon>Giardiinae</taxon>
        <taxon>Giardia</taxon>
    </lineage>
</organism>
<dbReference type="InterPro" id="IPR036961">
    <property type="entry name" value="Kinesin_motor_dom_sf"/>
</dbReference>
<keyword evidence="1 3" id="KW-0547">Nucleotide-binding</keyword>
<evidence type="ECO:0000256" key="2">
    <source>
        <dbReference type="ARBA" id="ARBA00022840"/>
    </source>
</evidence>
<gene>
    <name evidence="8" type="ORF">GMRT_13833</name>
</gene>
<evidence type="ECO:0000256" key="4">
    <source>
        <dbReference type="RuleBase" id="RU000394"/>
    </source>
</evidence>
<dbReference type="Proteomes" id="UP000315496">
    <property type="component" value="Chromosome 4"/>
</dbReference>
<dbReference type="VEuPathDB" id="GiardiaDB:GMRT_13833"/>
<evidence type="ECO:0000259" key="7">
    <source>
        <dbReference type="PROSITE" id="PS50067"/>
    </source>
</evidence>
<dbReference type="Pfam" id="PF00225">
    <property type="entry name" value="Kinesin"/>
    <property type="match status" value="1"/>
</dbReference>
<comment type="similarity">
    <text evidence="3 4">Belongs to the TRAFAC class myosin-kinesin ATPase superfamily. Kinesin family.</text>
</comment>
<dbReference type="GO" id="GO:0007018">
    <property type="term" value="P:microtubule-based movement"/>
    <property type="evidence" value="ECO:0007669"/>
    <property type="project" value="InterPro"/>
</dbReference>
<proteinExistence type="inferred from homology"/>
<evidence type="ECO:0000313" key="8">
    <source>
        <dbReference type="EMBL" id="TNJ27324.1"/>
    </source>
</evidence>
<dbReference type="GO" id="GO:0005524">
    <property type="term" value="F:ATP binding"/>
    <property type="evidence" value="ECO:0007669"/>
    <property type="project" value="UniProtKB-UniRule"/>
</dbReference>
<keyword evidence="5" id="KW-0175">Coiled coil</keyword>
<reference evidence="8 9" key="1">
    <citation type="submission" date="2019-05" db="EMBL/GenBank/DDBJ databases">
        <title>The compact genome of Giardia muris reveals important steps in the evolution of intestinal protozoan parasites.</title>
        <authorList>
            <person name="Xu F."/>
            <person name="Jimenez-Gonzalez A."/>
            <person name="Einarsson E."/>
            <person name="Astvaldsson A."/>
            <person name="Peirasmaki D."/>
            <person name="Eckmann L."/>
            <person name="Andersson J.O."/>
            <person name="Svard S.G."/>
            <person name="Jerlstrom-Hultqvist J."/>
        </authorList>
    </citation>
    <scope>NUCLEOTIDE SEQUENCE [LARGE SCALE GENOMIC DNA]</scope>
    <source>
        <strain evidence="8 9">Roberts-Thomson</strain>
    </source>
</reference>
<sequence length="568" mass="63240">MAVALRASTVEKDPRELTEPSVKHGARADESGQKPIISSVNADRRRHKGTTSLRQAALLAARQSTDDSRVSQMETLSLLERLEQFDPGQSLASVRAQEFQEVSDQLHKETLLGKALKAENEALQRENADLRQKWEQLLREHSTLQAKHRELEQDMESMMSNATAVGDNVQALQAEIERLLEQRQRDIVERRRLHNTIQDLRGAIRVYVRLRPLACDTPEGLDPNGIRYELTDQHSDKRLLTAIGRPERSLDGQKVRRMEYAFEFDRVFPMTATQQDVWDDVSELVQSALDGYRVCIFAYGQTASGKTHTMLGPATKEWSAIPEADKGIMPRAAEQIFAYSRDTARDMWNYTLLASFYEIYNDSVRDLLAKGGPQEKHQVIRDATGGTRVDGLVKHPVKSADELNWLLCQAFNNRAVGSTEMNARSSRSHAILQVDIAGENRLSGEKISSTLNLIDLAGSENVERSGATGERLQEAISINKSLTALSSVIGSLVTKATHIPYRDSKLTSLLQPSLSGDSKTMVIITLSPDECNFAESVNSLRFAAKIAGVEVSGKHRAVPTGSGEKQRR</sequence>
<dbReference type="AlphaFoldDB" id="A0A4Z1SNH4"/>
<dbReference type="OrthoDB" id="3176171at2759"/>
<dbReference type="SUPFAM" id="SSF52540">
    <property type="entry name" value="P-loop containing nucleoside triphosphate hydrolases"/>
    <property type="match status" value="1"/>
</dbReference>
<dbReference type="Gene3D" id="3.40.850.10">
    <property type="entry name" value="Kinesin motor domain"/>
    <property type="match status" value="1"/>
</dbReference>
<name>A0A4Z1SNH4_GIAMU</name>
<dbReference type="EMBL" id="VDLU01000004">
    <property type="protein sequence ID" value="TNJ27324.1"/>
    <property type="molecule type" value="Genomic_DNA"/>
</dbReference>
<dbReference type="InterPro" id="IPR019821">
    <property type="entry name" value="Kinesin_motor_CS"/>
</dbReference>
<dbReference type="InterPro" id="IPR001752">
    <property type="entry name" value="Kinesin_motor_dom"/>
</dbReference>
<keyword evidence="3 4" id="KW-0505">Motor protein</keyword>
<keyword evidence="2 3" id="KW-0067">ATP-binding</keyword>
<protein>
    <recommendedName>
        <fullName evidence="4">Kinesin-like protein</fullName>
    </recommendedName>
</protein>
<dbReference type="PANTHER" id="PTHR47972:SF28">
    <property type="entry name" value="KINESIN-LIKE PROTEIN KLP-3"/>
    <property type="match status" value="1"/>
</dbReference>
<dbReference type="PROSITE" id="PS50067">
    <property type="entry name" value="KINESIN_MOTOR_2"/>
    <property type="match status" value="1"/>
</dbReference>
<feature type="compositionally biased region" description="Basic and acidic residues" evidence="6">
    <location>
        <begin position="9"/>
        <end position="32"/>
    </location>
</feature>
<evidence type="ECO:0000313" key="9">
    <source>
        <dbReference type="Proteomes" id="UP000315496"/>
    </source>
</evidence>
<dbReference type="InterPro" id="IPR027417">
    <property type="entry name" value="P-loop_NTPase"/>
</dbReference>
<evidence type="ECO:0000256" key="6">
    <source>
        <dbReference type="SAM" id="MobiDB-lite"/>
    </source>
</evidence>
<evidence type="ECO:0000256" key="3">
    <source>
        <dbReference type="PROSITE-ProRule" id="PRU00283"/>
    </source>
</evidence>
<accession>A0A4Z1SNH4</accession>
<dbReference type="PROSITE" id="PS00411">
    <property type="entry name" value="KINESIN_MOTOR_1"/>
    <property type="match status" value="1"/>
</dbReference>
<feature type="coiled-coil region" evidence="5">
    <location>
        <begin position="113"/>
        <end position="189"/>
    </location>
</feature>
<feature type="domain" description="Kinesin motor" evidence="7">
    <location>
        <begin position="203"/>
        <end position="549"/>
    </location>
</feature>
<feature type="region of interest" description="Disordered" evidence="6">
    <location>
        <begin position="1"/>
        <end position="38"/>
    </location>
</feature>
<dbReference type="FunFam" id="3.40.850.10:FF:000113">
    <property type="entry name" value="Kinesin-like protein"/>
    <property type="match status" value="1"/>
</dbReference>
<dbReference type="GO" id="GO:0003777">
    <property type="term" value="F:microtubule motor activity"/>
    <property type="evidence" value="ECO:0007669"/>
    <property type="project" value="InterPro"/>
</dbReference>
<dbReference type="PRINTS" id="PR00380">
    <property type="entry name" value="KINESINHEAVY"/>
</dbReference>
<dbReference type="InterPro" id="IPR027640">
    <property type="entry name" value="Kinesin-like_fam"/>
</dbReference>
<dbReference type="PANTHER" id="PTHR47972">
    <property type="entry name" value="KINESIN-LIKE PROTEIN KLP-3"/>
    <property type="match status" value="1"/>
</dbReference>
<dbReference type="GO" id="GO:0005874">
    <property type="term" value="C:microtubule"/>
    <property type="evidence" value="ECO:0007669"/>
    <property type="project" value="UniProtKB-KW"/>
</dbReference>
<dbReference type="SMART" id="SM00129">
    <property type="entry name" value="KISc"/>
    <property type="match status" value="1"/>
</dbReference>
<feature type="binding site" evidence="3">
    <location>
        <begin position="300"/>
        <end position="307"/>
    </location>
    <ligand>
        <name>ATP</name>
        <dbReference type="ChEBI" id="CHEBI:30616"/>
    </ligand>
</feature>
<keyword evidence="4" id="KW-0493">Microtubule</keyword>